<dbReference type="PANTHER" id="PTHR30055:SF187">
    <property type="entry name" value="TRANSCRIPTIONAL REGULATORY PROTEIN"/>
    <property type="match status" value="1"/>
</dbReference>
<evidence type="ECO:0000256" key="2">
    <source>
        <dbReference type="PROSITE-ProRule" id="PRU00335"/>
    </source>
</evidence>
<feature type="domain" description="HTH tetR-type" evidence="3">
    <location>
        <begin position="11"/>
        <end position="71"/>
    </location>
</feature>
<dbReference type="GeneID" id="77173868"/>
<dbReference type="Pfam" id="PF00440">
    <property type="entry name" value="TetR_N"/>
    <property type="match status" value="1"/>
</dbReference>
<reference evidence="4" key="1">
    <citation type="submission" date="2023-10" db="EMBL/GenBank/DDBJ databases">
        <title>Development of a sustainable strategy for remediation of hydrocarbon-contaminated territories based on the waste exchange concept.</title>
        <authorList>
            <person name="Krivoruchko A."/>
        </authorList>
    </citation>
    <scope>NUCLEOTIDE SEQUENCE</scope>
    <source>
        <strain evidence="4">IEGM 1279</strain>
    </source>
</reference>
<dbReference type="PROSITE" id="PS50977">
    <property type="entry name" value="HTH_TETR_2"/>
    <property type="match status" value="1"/>
</dbReference>
<dbReference type="GO" id="GO:0003700">
    <property type="term" value="F:DNA-binding transcription factor activity"/>
    <property type="evidence" value="ECO:0007669"/>
    <property type="project" value="TreeGrafter"/>
</dbReference>
<feature type="DNA-binding region" description="H-T-H motif" evidence="2">
    <location>
        <begin position="34"/>
        <end position="53"/>
    </location>
</feature>
<dbReference type="AlphaFoldDB" id="A0AAE4RAI9"/>
<dbReference type="Gene3D" id="1.10.357.10">
    <property type="entry name" value="Tetracycline Repressor, domain 2"/>
    <property type="match status" value="1"/>
</dbReference>
<evidence type="ECO:0000259" key="3">
    <source>
        <dbReference type="PROSITE" id="PS50977"/>
    </source>
</evidence>
<comment type="caution">
    <text evidence="4">The sequence shown here is derived from an EMBL/GenBank/DDBJ whole genome shotgun (WGS) entry which is preliminary data.</text>
</comment>
<name>A0AAE4RAI9_9ACTN</name>
<gene>
    <name evidence="4" type="ORF">R3Q15_16300</name>
</gene>
<dbReference type="RefSeq" id="WP_238063834.1">
    <property type="nucleotide sequence ID" value="NZ_CP091855.1"/>
</dbReference>
<dbReference type="Proteomes" id="UP001185922">
    <property type="component" value="Unassembled WGS sequence"/>
</dbReference>
<accession>A0AAE4RAI9</accession>
<dbReference type="EMBL" id="JAWLKH010000019">
    <property type="protein sequence ID" value="MDV6313435.1"/>
    <property type="molecule type" value="Genomic_DNA"/>
</dbReference>
<protein>
    <submittedName>
        <fullName evidence="4">TetR/AcrR family transcriptional regulator</fullName>
    </submittedName>
</protein>
<evidence type="ECO:0000313" key="4">
    <source>
        <dbReference type="EMBL" id="MDV6313435.1"/>
    </source>
</evidence>
<organism evidence="4 5">
    <name type="scientific">Gordonia amicalis</name>
    <dbReference type="NCBI Taxonomy" id="89053"/>
    <lineage>
        <taxon>Bacteria</taxon>
        <taxon>Bacillati</taxon>
        <taxon>Actinomycetota</taxon>
        <taxon>Actinomycetes</taxon>
        <taxon>Mycobacteriales</taxon>
        <taxon>Gordoniaceae</taxon>
        <taxon>Gordonia</taxon>
    </lineage>
</organism>
<dbReference type="PANTHER" id="PTHR30055">
    <property type="entry name" value="HTH-TYPE TRANSCRIPTIONAL REGULATOR RUTR"/>
    <property type="match status" value="1"/>
</dbReference>
<sequence length="199" mass="21637">MNSHLWPEGASSTRERLLAAMLDCVAGSGYRETTVADVVRVAQTSRRSFYQEFTDKQDCFFTLLRTTNTFMISEIAAAIDRAATPEVQVRQAVSAYVRTGEGYPGLTLSWIRELPALGREAKSVKDEAMEDWIRLFVSLTSTPEMVAAGVSPISRERAVFLWGGVRELTADAVESGAPLSEIIEPATAACLALIRAGGS</sequence>
<keyword evidence="1 2" id="KW-0238">DNA-binding</keyword>
<dbReference type="InterPro" id="IPR050109">
    <property type="entry name" value="HTH-type_TetR-like_transc_reg"/>
</dbReference>
<proteinExistence type="predicted"/>
<dbReference type="SUPFAM" id="SSF46689">
    <property type="entry name" value="Homeodomain-like"/>
    <property type="match status" value="1"/>
</dbReference>
<evidence type="ECO:0000313" key="5">
    <source>
        <dbReference type="Proteomes" id="UP001185922"/>
    </source>
</evidence>
<dbReference type="InterPro" id="IPR009057">
    <property type="entry name" value="Homeodomain-like_sf"/>
</dbReference>
<evidence type="ECO:0000256" key="1">
    <source>
        <dbReference type="ARBA" id="ARBA00023125"/>
    </source>
</evidence>
<dbReference type="InterPro" id="IPR001647">
    <property type="entry name" value="HTH_TetR"/>
</dbReference>
<dbReference type="GO" id="GO:0000976">
    <property type="term" value="F:transcription cis-regulatory region binding"/>
    <property type="evidence" value="ECO:0007669"/>
    <property type="project" value="TreeGrafter"/>
</dbReference>